<evidence type="ECO:0000256" key="3">
    <source>
        <dbReference type="ARBA" id="ARBA00022553"/>
    </source>
</evidence>
<feature type="region of interest" description="Disordered" evidence="5">
    <location>
        <begin position="24"/>
        <end position="49"/>
    </location>
</feature>
<evidence type="ECO:0000313" key="8">
    <source>
        <dbReference type="Proteomes" id="UP000472262"/>
    </source>
</evidence>
<reference evidence="7" key="1">
    <citation type="submission" date="2025-08" db="UniProtKB">
        <authorList>
            <consortium name="Ensembl"/>
        </authorList>
    </citation>
    <scope>IDENTIFICATION</scope>
</reference>
<feature type="compositionally biased region" description="Basic and acidic residues" evidence="5">
    <location>
        <begin position="432"/>
        <end position="444"/>
    </location>
</feature>
<dbReference type="SUPFAM" id="SSF49899">
    <property type="entry name" value="Concanavalin A-like lectins/glucanases"/>
    <property type="match status" value="1"/>
</dbReference>
<dbReference type="CDD" id="cd12884">
    <property type="entry name" value="SPRY_hnRNP"/>
    <property type="match status" value="1"/>
</dbReference>
<accession>A0A672PDK8</accession>
<dbReference type="SMART" id="SM00449">
    <property type="entry name" value="SPRY"/>
    <property type="match status" value="1"/>
</dbReference>
<feature type="region of interest" description="Disordered" evidence="5">
    <location>
        <begin position="432"/>
        <end position="500"/>
    </location>
</feature>
<dbReference type="Pfam" id="PF00622">
    <property type="entry name" value="SPRY"/>
    <property type="match status" value="1"/>
</dbReference>
<dbReference type="InterPro" id="IPR001870">
    <property type="entry name" value="B30.2/SPRY"/>
</dbReference>
<name>A0A672PDK8_SINGR</name>
<dbReference type="AlphaFoldDB" id="A0A672PDK8"/>
<comment type="subcellular location">
    <subcellularLocation>
        <location evidence="1">Nucleus</location>
    </subcellularLocation>
</comment>
<dbReference type="OMA" id="KALLWHE"/>
<dbReference type="FunFam" id="2.60.120.920:FF:000006">
    <property type="entry name" value="heterogeneous nuclear ribonucleoprotein U isoform X1"/>
    <property type="match status" value="1"/>
</dbReference>
<dbReference type="Gene3D" id="2.60.120.920">
    <property type="match status" value="1"/>
</dbReference>
<keyword evidence="3" id="KW-0597">Phosphoprotein</keyword>
<keyword evidence="2" id="KW-0488">Methylation</keyword>
<evidence type="ECO:0000256" key="4">
    <source>
        <dbReference type="ARBA" id="ARBA00023242"/>
    </source>
</evidence>
<feature type="compositionally biased region" description="Low complexity" evidence="5">
    <location>
        <begin position="483"/>
        <end position="500"/>
    </location>
</feature>
<dbReference type="PROSITE" id="PS50188">
    <property type="entry name" value="B302_SPRY"/>
    <property type="match status" value="1"/>
</dbReference>
<reference evidence="7" key="2">
    <citation type="submission" date="2025-09" db="UniProtKB">
        <authorList>
            <consortium name="Ensembl"/>
        </authorList>
    </citation>
    <scope>IDENTIFICATION</scope>
</reference>
<evidence type="ECO:0000256" key="1">
    <source>
        <dbReference type="ARBA" id="ARBA00004123"/>
    </source>
</evidence>
<evidence type="ECO:0000259" key="6">
    <source>
        <dbReference type="PROSITE" id="PS50188"/>
    </source>
</evidence>
<dbReference type="GO" id="GO:1990904">
    <property type="term" value="C:ribonucleoprotein complex"/>
    <property type="evidence" value="ECO:0007669"/>
    <property type="project" value="TreeGrafter"/>
</dbReference>
<dbReference type="GO" id="GO:0045944">
    <property type="term" value="P:positive regulation of transcription by RNA polymerase II"/>
    <property type="evidence" value="ECO:0007669"/>
    <property type="project" value="TreeGrafter"/>
</dbReference>
<dbReference type="PANTHER" id="PTHR12381:SF11">
    <property type="entry name" value="HETEROGENEOUS NUCLEAR RIBONUCLEOPROTEIN U"/>
    <property type="match status" value="1"/>
</dbReference>
<dbReference type="GO" id="GO:0000380">
    <property type="term" value="P:alternative mRNA splicing, via spliceosome"/>
    <property type="evidence" value="ECO:0007669"/>
    <property type="project" value="TreeGrafter"/>
</dbReference>
<dbReference type="InterPro" id="IPR003877">
    <property type="entry name" value="SPRY_dom"/>
</dbReference>
<keyword evidence="4" id="KW-0539">Nucleus</keyword>
<keyword evidence="8" id="KW-1185">Reference proteome</keyword>
<dbReference type="GO" id="GO:0005634">
    <property type="term" value="C:nucleus"/>
    <property type="evidence" value="ECO:0007669"/>
    <property type="project" value="UniProtKB-SubCell"/>
</dbReference>
<dbReference type="InParanoid" id="A0A672PDK8"/>
<dbReference type="GO" id="GO:1990841">
    <property type="term" value="F:promoter-specific chromatin binding"/>
    <property type="evidence" value="ECO:0007669"/>
    <property type="project" value="TreeGrafter"/>
</dbReference>
<dbReference type="GO" id="GO:0003723">
    <property type="term" value="F:RNA binding"/>
    <property type="evidence" value="ECO:0007669"/>
    <property type="project" value="TreeGrafter"/>
</dbReference>
<dbReference type="InterPro" id="IPR043136">
    <property type="entry name" value="B30.2/SPRY_sf"/>
</dbReference>
<dbReference type="PANTHER" id="PTHR12381">
    <property type="entry name" value="HETEROGENEOUS NUCLEAR RIBONUCLEOPROTEIN U FAMILY MEMBER"/>
    <property type="match status" value="1"/>
</dbReference>
<dbReference type="SUPFAM" id="SSF52540">
    <property type="entry name" value="P-loop containing nucleoside triphosphate hydrolases"/>
    <property type="match status" value="1"/>
</dbReference>
<dbReference type="Pfam" id="PF13671">
    <property type="entry name" value="AAA_33"/>
    <property type="match status" value="1"/>
</dbReference>
<feature type="compositionally biased region" description="Basic and acidic residues" evidence="5">
    <location>
        <begin position="24"/>
        <end position="35"/>
    </location>
</feature>
<evidence type="ECO:0000313" key="7">
    <source>
        <dbReference type="Ensembl" id="ENSSGRP00000061743.1"/>
    </source>
</evidence>
<evidence type="ECO:0000256" key="2">
    <source>
        <dbReference type="ARBA" id="ARBA00022481"/>
    </source>
</evidence>
<dbReference type="Proteomes" id="UP000472262">
    <property type="component" value="Unassembled WGS sequence"/>
</dbReference>
<organism evidence="7 8">
    <name type="scientific">Sinocyclocheilus grahami</name>
    <name type="common">Dianchi golden-line fish</name>
    <name type="synonym">Barbus grahami</name>
    <dbReference type="NCBI Taxonomy" id="75366"/>
    <lineage>
        <taxon>Eukaryota</taxon>
        <taxon>Metazoa</taxon>
        <taxon>Chordata</taxon>
        <taxon>Craniata</taxon>
        <taxon>Vertebrata</taxon>
        <taxon>Euteleostomi</taxon>
        <taxon>Actinopterygii</taxon>
        <taxon>Neopterygii</taxon>
        <taxon>Teleostei</taxon>
        <taxon>Ostariophysi</taxon>
        <taxon>Cypriniformes</taxon>
        <taxon>Cyprinidae</taxon>
        <taxon>Cyprininae</taxon>
        <taxon>Sinocyclocheilus</taxon>
    </lineage>
</organism>
<proteinExistence type="predicted"/>
<sequence>MLHHDGSSREVRLLMFYCFISKGDADKDKNDEQKNKKGVKRRRDEHGRGYFEFIEESKYSRAKSPQPPLEEEDEEFDDTTVCLDTYNCDLHFKVSRDRYSASSLTMESFAYLWAGGRASYGVEKGKACFEMKVRALLLYVKELRFMMSCVTLHYMFTGEDAHSYGFSSKAKKTSNGLTEDFGEAFDENDVVGCFINFDGEEVEISYSKNGQDLGAAFKVSKDELEGKQFFPHVLCHNCAVEFNFGQRETPFSPQPDGFTLLQQIPVCDRIRGPKGPETKEDCEVIVMVGLPGSGKTEWVTKHTQANPGKYNILGTNTIIEKMMISSLKRQMKDVTKLSAISQRAPLFLGKFIEIAARKKRNYILDQVTKYNRGYENTFCAQKKRKKTTLFNNSSPPHHPGAILENICQCFSEVLYVELQKEEATKLLEQYKEESKKSLPPEKKPNQGGVQLKRGGTWGRGGKNLFNRGGGGQGQRGGRGGFQNRGNFRVPGPRGGFSRPPRGFLPPPAFRGGFSRGSFNRGGGMPNRSGIINLLFPQKFRGRGGNNRGFKNGNFSMNKAQAFNQSWQQGFWNQKPWSQQYHPGYY</sequence>
<dbReference type="Gene3D" id="3.40.50.300">
    <property type="entry name" value="P-loop containing nucleotide triphosphate hydrolases"/>
    <property type="match status" value="1"/>
</dbReference>
<dbReference type="InterPro" id="IPR027417">
    <property type="entry name" value="P-loop_NTPase"/>
</dbReference>
<dbReference type="InterPro" id="IPR035778">
    <property type="entry name" value="SPRY_hnRNP_U"/>
</dbReference>
<evidence type="ECO:0000256" key="5">
    <source>
        <dbReference type="SAM" id="MobiDB-lite"/>
    </source>
</evidence>
<protein>
    <submittedName>
        <fullName evidence="7">Heteroous nuclear ribonucleoprotein U</fullName>
    </submittedName>
</protein>
<dbReference type="Ensembl" id="ENSSGRT00000065869.1">
    <property type="protein sequence ID" value="ENSSGRP00000061743.1"/>
    <property type="gene ID" value="ENSSGRG00000031994.1"/>
</dbReference>
<gene>
    <name evidence="7" type="primary">LOC107589672</name>
</gene>
<dbReference type="InterPro" id="IPR013320">
    <property type="entry name" value="ConA-like_dom_sf"/>
</dbReference>
<feature type="compositionally biased region" description="Gly residues" evidence="5">
    <location>
        <begin position="455"/>
        <end position="482"/>
    </location>
</feature>
<feature type="domain" description="B30.2/SPRY" evidence="6">
    <location>
        <begin position="61"/>
        <end position="249"/>
    </location>
</feature>